<evidence type="ECO:0000256" key="1">
    <source>
        <dbReference type="SAM" id="Phobius"/>
    </source>
</evidence>
<dbReference type="InterPro" id="IPR052336">
    <property type="entry name" value="MlaD_Phospholipid_Transporter"/>
</dbReference>
<dbReference type="Pfam" id="PF11887">
    <property type="entry name" value="Mce4_CUP1"/>
    <property type="match status" value="1"/>
</dbReference>
<dbReference type="AlphaFoldDB" id="A0A9W6NUV4"/>
<feature type="domain" description="Mce/MlaD" evidence="2">
    <location>
        <begin position="38"/>
        <end position="112"/>
    </location>
</feature>
<organism evidence="4 5">
    <name type="scientific">Pseudonocardia halophobica</name>
    <dbReference type="NCBI Taxonomy" id="29401"/>
    <lineage>
        <taxon>Bacteria</taxon>
        <taxon>Bacillati</taxon>
        <taxon>Actinomycetota</taxon>
        <taxon>Actinomycetes</taxon>
        <taxon>Pseudonocardiales</taxon>
        <taxon>Pseudonocardiaceae</taxon>
        <taxon>Pseudonocardia</taxon>
    </lineage>
</organism>
<comment type="caution">
    <text evidence="4">The sequence shown here is derived from an EMBL/GenBank/DDBJ whole genome shotgun (WGS) entry which is preliminary data.</text>
</comment>
<keyword evidence="1" id="KW-1133">Transmembrane helix</keyword>
<dbReference type="RefSeq" id="WP_051737159.1">
    <property type="nucleotide sequence ID" value="NZ_BAAAUZ010000011.1"/>
</dbReference>
<name>A0A9W6NUV4_9PSEU</name>
<dbReference type="NCBIfam" id="TIGR00996">
    <property type="entry name" value="Mtu_fam_mce"/>
    <property type="match status" value="1"/>
</dbReference>
<evidence type="ECO:0000259" key="3">
    <source>
        <dbReference type="Pfam" id="PF11887"/>
    </source>
</evidence>
<evidence type="ECO:0000313" key="5">
    <source>
        <dbReference type="Proteomes" id="UP001143463"/>
    </source>
</evidence>
<reference evidence="4" key="2">
    <citation type="submission" date="2023-01" db="EMBL/GenBank/DDBJ databases">
        <authorList>
            <person name="Sun Q."/>
            <person name="Evtushenko L."/>
        </authorList>
    </citation>
    <scope>NUCLEOTIDE SEQUENCE</scope>
    <source>
        <strain evidence="4">VKM Ac-1069</strain>
    </source>
</reference>
<dbReference type="EMBL" id="BSFQ01000003">
    <property type="protein sequence ID" value="GLL09851.1"/>
    <property type="molecule type" value="Genomic_DNA"/>
</dbReference>
<dbReference type="GO" id="GO:0051701">
    <property type="term" value="P:biological process involved in interaction with host"/>
    <property type="evidence" value="ECO:0007669"/>
    <property type="project" value="TreeGrafter"/>
</dbReference>
<evidence type="ECO:0000259" key="2">
    <source>
        <dbReference type="Pfam" id="PF02470"/>
    </source>
</evidence>
<dbReference type="InterPro" id="IPR003399">
    <property type="entry name" value="Mce/MlaD"/>
</dbReference>
<keyword evidence="1" id="KW-0812">Transmembrane</keyword>
<dbReference type="GO" id="GO:0005576">
    <property type="term" value="C:extracellular region"/>
    <property type="evidence" value="ECO:0007669"/>
    <property type="project" value="TreeGrafter"/>
</dbReference>
<feature type="domain" description="Mammalian cell entry C-terminal" evidence="3">
    <location>
        <begin position="118"/>
        <end position="336"/>
    </location>
</feature>
<protein>
    <submittedName>
        <fullName evidence="4">Hypothetical MCE-family protein</fullName>
    </submittedName>
</protein>
<reference evidence="4" key="1">
    <citation type="journal article" date="2014" name="Int. J. Syst. Evol. Microbiol.">
        <title>Complete genome sequence of Corynebacterium casei LMG S-19264T (=DSM 44701T), isolated from a smear-ripened cheese.</title>
        <authorList>
            <consortium name="US DOE Joint Genome Institute (JGI-PGF)"/>
            <person name="Walter F."/>
            <person name="Albersmeier A."/>
            <person name="Kalinowski J."/>
            <person name="Ruckert C."/>
        </authorList>
    </citation>
    <scope>NUCLEOTIDE SEQUENCE</scope>
    <source>
        <strain evidence="4">VKM Ac-1069</strain>
    </source>
</reference>
<dbReference type="PANTHER" id="PTHR33371:SF19">
    <property type="entry name" value="MCE-FAMILY PROTEIN MCE4A"/>
    <property type="match status" value="1"/>
</dbReference>
<sequence length="392" mass="41905">MPRTVKVRVVGLVMVVVMAGLFGLAAAFYAQVFVIRVPVTLQVDRSGLVMDAGNTVTLRGVQVGTITDVEATDGGARLTLGLDPDEIDRIPANVLAKIEPSTIFGAKNVSLSLPDAPSATPLARGAVLDTRQVTVEVNTVFDNLATVLRTVDPAKLNATLGELAHALGGRGDRIAQLAGAADGYLGKLNDKLPVLQEDLRRLSPVTQTFADISPDVLRILDNTTVTGATLVDQADQLDAFLMDVSVLAGNAQTVLAENRENLATSLDLLRSPAALLHRYDPMLTCFIEGLDESRKVLEPAIGGDSPELRLNTTISIGQDPYTNPRDLPKINVDNGPGCYGLPQVDESERPIKRVPTDVQVDRENSNRVQLGRQSFAPLLTAPLGNAAREEQR</sequence>
<feature type="transmembrane region" description="Helical" evidence="1">
    <location>
        <begin position="7"/>
        <end position="30"/>
    </location>
</feature>
<keyword evidence="1" id="KW-0472">Membrane</keyword>
<proteinExistence type="predicted"/>
<accession>A0A9W6NUV4</accession>
<dbReference type="Proteomes" id="UP001143463">
    <property type="component" value="Unassembled WGS sequence"/>
</dbReference>
<gene>
    <name evidence="4" type="ORF">GCM10017577_09910</name>
</gene>
<keyword evidence="5" id="KW-1185">Reference proteome</keyword>
<dbReference type="InterPro" id="IPR024516">
    <property type="entry name" value="Mce_C"/>
</dbReference>
<dbReference type="Pfam" id="PF02470">
    <property type="entry name" value="MlaD"/>
    <property type="match status" value="1"/>
</dbReference>
<evidence type="ECO:0000313" key="4">
    <source>
        <dbReference type="EMBL" id="GLL09851.1"/>
    </source>
</evidence>
<dbReference type="InterPro" id="IPR005693">
    <property type="entry name" value="Mce"/>
</dbReference>
<dbReference type="PANTHER" id="PTHR33371">
    <property type="entry name" value="INTERMEMBRANE PHOSPHOLIPID TRANSPORT SYSTEM BINDING PROTEIN MLAD-RELATED"/>
    <property type="match status" value="1"/>
</dbReference>